<feature type="compositionally biased region" description="Basic and acidic residues" evidence="1">
    <location>
        <begin position="358"/>
        <end position="369"/>
    </location>
</feature>
<reference evidence="2 3" key="1">
    <citation type="journal article" date="2019" name="New Phytol.">
        <title>Comparative genomics reveals unique wood-decay strategies and fruiting body development in the Schizophyllaceae.</title>
        <authorList>
            <person name="Almasi E."/>
            <person name="Sahu N."/>
            <person name="Krizsan K."/>
            <person name="Balint B."/>
            <person name="Kovacs G.M."/>
            <person name="Kiss B."/>
            <person name="Cseklye J."/>
            <person name="Drula E."/>
            <person name="Henrissat B."/>
            <person name="Nagy I."/>
            <person name="Chovatia M."/>
            <person name="Adam C."/>
            <person name="LaButti K."/>
            <person name="Lipzen A."/>
            <person name="Riley R."/>
            <person name="Grigoriev I.V."/>
            <person name="Nagy L.G."/>
        </authorList>
    </citation>
    <scope>NUCLEOTIDE SEQUENCE [LARGE SCALE GENOMIC DNA]</scope>
    <source>
        <strain evidence="2 3">NL-1724</strain>
    </source>
</reference>
<sequence>WRKRSPHRLCRRRLRWLTSRFEAPPVVEEEVPSPPAEEPVAVEHDVEDPAVEAPVEDVVPAAVEAEAPSDDATPVEEAELKEEAGEAVQESVVDEEEPAPETTRDVATEVPVTTQPLEVSASAEDLEEPVPAVDVAPAEESVEPEAAQAEDTEAQPTPSRRQHFLPLPSSPPRKSHRPRPQMRFRKSSSRIQSQTTSMSMMLSMSTSMLLLPLTICPCKSGAEDAEVPVIADDGTSEPAVAAEDEAVVESTQVDDNIPAPIVQLIPESSPDAGDDLVDLPSVPIVSSEPVLPANAPAVPDVSDLPATPSIDVPASSDDAVPEEAADMPPAPESVVVSGSTPGPTLAFSTSEPVAAVEAAKDKETEESGN</sequence>
<evidence type="ECO:0000313" key="2">
    <source>
        <dbReference type="EMBL" id="TRM59793.1"/>
    </source>
</evidence>
<keyword evidence="3" id="KW-1185">Reference proteome</keyword>
<dbReference type="AlphaFoldDB" id="A0A550C4P9"/>
<accession>A0A550C4P9</accession>
<comment type="caution">
    <text evidence="2">The sequence shown here is derived from an EMBL/GenBank/DDBJ whole genome shotgun (WGS) entry which is preliminary data.</text>
</comment>
<name>A0A550C4P9_9AGAR</name>
<feature type="region of interest" description="Disordered" evidence="1">
    <location>
        <begin position="296"/>
        <end position="369"/>
    </location>
</feature>
<feature type="compositionally biased region" description="Basic residues" evidence="1">
    <location>
        <begin position="173"/>
        <end position="188"/>
    </location>
</feature>
<dbReference type="Proteomes" id="UP000320762">
    <property type="component" value="Unassembled WGS sequence"/>
</dbReference>
<organism evidence="2 3">
    <name type="scientific">Schizophyllum amplum</name>
    <dbReference type="NCBI Taxonomy" id="97359"/>
    <lineage>
        <taxon>Eukaryota</taxon>
        <taxon>Fungi</taxon>
        <taxon>Dikarya</taxon>
        <taxon>Basidiomycota</taxon>
        <taxon>Agaricomycotina</taxon>
        <taxon>Agaricomycetes</taxon>
        <taxon>Agaricomycetidae</taxon>
        <taxon>Agaricales</taxon>
        <taxon>Schizophyllaceae</taxon>
        <taxon>Schizophyllum</taxon>
    </lineage>
</organism>
<feature type="compositionally biased region" description="Acidic residues" evidence="1">
    <location>
        <begin position="67"/>
        <end position="80"/>
    </location>
</feature>
<proteinExistence type="predicted"/>
<dbReference type="EMBL" id="VDMD01000026">
    <property type="protein sequence ID" value="TRM59793.1"/>
    <property type="molecule type" value="Genomic_DNA"/>
</dbReference>
<feature type="region of interest" description="Disordered" evidence="1">
    <location>
        <begin position="62"/>
        <end position="196"/>
    </location>
</feature>
<gene>
    <name evidence="2" type="ORF">BD626DRAFT_148333</name>
</gene>
<feature type="compositionally biased region" description="Polar residues" evidence="1">
    <location>
        <begin position="336"/>
        <end position="351"/>
    </location>
</feature>
<evidence type="ECO:0000256" key="1">
    <source>
        <dbReference type="SAM" id="MobiDB-lite"/>
    </source>
</evidence>
<feature type="compositionally biased region" description="Acidic residues" evidence="1">
    <location>
        <begin position="140"/>
        <end position="153"/>
    </location>
</feature>
<feature type="compositionally biased region" description="Low complexity" evidence="1">
    <location>
        <begin position="129"/>
        <end position="139"/>
    </location>
</feature>
<evidence type="ECO:0000313" key="3">
    <source>
        <dbReference type="Proteomes" id="UP000320762"/>
    </source>
</evidence>
<protein>
    <submittedName>
        <fullName evidence="2">Uncharacterized protein</fullName>
    </submittedName>
</protein>
<feature type="non-terminal residue" evidence="2">
    <location>
        <position position="1"/>
    </location>
</feature>